<feature type="transmembrane region" description="Helical" evidence="5">
    <location>
        <begin position="19"/>
        <end position="38"/>
    </location>
</feature>
<keyword evidence="2 6" id="KW-0378">Hydrolase</keyword>
<dbReference type="OrthoDB" id="1733656at2759"/>
<dbReference type="NCBIfam" id="TIGR00283">
    <property type="entry name" value="arch_pth2"/>
    <property type="match status" value="1"/>
</dbReference>
<dbReference type="CDD" id="cd02430">
    <property type="entry name" value="PTH2"/>
    <property type="match status" value="1"/>
</dbReference>
<dbReference type="NCBIfam" id="NF003314">
    <property type="entry name" value="PRK04322.1"/>
    <property type="match status" value="1"/>
</dbReference>
<dbReference type="PANTHER" id="PTHR12649:SF11">
    <property type="entry name" value="PEPTIDYL-TRNA HYDROLASE 2, MITOCHONDRIAL"/>
    <property type="match status" value="1"/>
</dbReference>
<dbReference type="GO" id="GO:0004045">
    <property type="term" value="F:peptidyl-tRNA hydrolase activity"/>
    <property type="evidence" value="ECO:0007669"/>
    <property type="project" value="UniProtKB-EC"/>
</dbReference>
<dbReference type="Proteomes" id="UP000030690">
    <property type="component" value="Unassembled WGS sequence"/>
</dbReference>
<comment type="similarity">
    <text evidence="3">Belongs to the PTH2 family.</text>
</comment>
<keyword evidence="5" id="KW-1133">Transmembrane helix</keyword>
<dbReference type="SMR" id="A0A024VBG4"/>
<evidence type="ECO:0000256" key="5">
    <source>
        <dbReference type="SAM" id="Phobius"/>
    </source>
</evidence>
<evidence type="ECO:0000256" key="3">
    <source>
        <dbReference type="ARBA" id="ARBA00038050"/>
    </source>
</evidence>
<evidence type="ECO:0000256" key="1">
    <source>
        <dbReference type="ARBA" id="ARBA00013260"/>
    </source>
</evidence>
<dbReference type="InterPro" id="IPR023476">
    <property type="entry name" value="Pep_tRNA_hydro_II_dom_sf"/>
</dbReference>
<accession>A0A024VBG4</accession>
<dbReference type="PANTHER" id="PTHR12649">
    <property type="entry name" value="PEPTIDYL-TRNA HYDROLASE 2"/>
    <property type="match status" value="1"/>
</dbReference>
<dbReference type="EMBL" id="KI925021">
    <property type="protein sequence ID" value="ETW20373.1"/>
    <property type="molecule type" value="Genomic_DNA"/>
</dbReference>
<dbReference type="EC" id="3.1.1.29" evidence="1"/>
<gene>
    <name evidence="6" type="ORF">PFFVO_00683</name>
</gene>
<evidence type="ECO:0000313" key="6">
    <source>
        <dbReference type="EMBL" id="ETW20373.1"/>
    </source>
</evidence>
<dbReference type="AlphaFoldDB" id="A0A024VBG4"/>
<protein>
    <recommendedName>
        <fullName evidence="1">peptidyl-tRNA hydrolase</fullName>
        <ecNumber evidence="1">3.1.1.29</ecNumber>
    </recommendedName>
</protein>
<dbReference type="SUPFAM" id="SSF102462">
    <property type="entry name" value="Peptidyl-tRNA hydrolase II"/>
    <property type="match status" value="1"/>
</dbReference>
<proteinExistence type="inferred from homology"/>
<dbReference type="FunFam" id="3.40.1490.10:FF:000001">
    <property type="entry name" value="Peptidyl-tRNA hydrolase 2"/>
    <property type="match status" value="1"/>
</dbReference>
<evidence type="ECO:0000313" key="7">
    <source>
        <dbReference type="Proteomes" id="UP000030690"/>
    </source>
</evidence>
<dbReference type="InterPro" id="IPR002833">
    <property type="entry name" value="PTH2"/>
</dbReference>
<dbReference type="Gene3D" id="3.40.1490.10">
    <property type="entry name" value="Bit1"/>
    <property type="match status" value="1"/>
</dbReference>
<organism evidence="6 7">
    <name type="scientific">Plasmodium falciparum Vietnam Oak-Knoll</name>
    <name type="common">FVO</name>
    <dbReference type="NCBI Taxonomy" id="1036723"/>
    <lineage>
        <taxon>Eukaryota</taxon>
        <taxon>Sar</taxon>
        <taxon>Alveolata</taxon>
        <taxon>Apicomplexa</taxon>
        <taxon>Aconoidasida</taxon>
        <taxon>Haemosporida</taxon>
        <taxon>Plasmodiidae</taxon>
        <taxon>Plasmodium</taxon>
        <taxon>Plasmodium (Laverania)</taxon>
    </lineage>
</organism>
<comment type="catalytic activity">
    <reaction evidence="4">
        <text>an N-acyl-L-alpha-aminoacyl-tRNA + H2O = an N-acyl-L-amino acid + a tRNA + H(+)</text>
        <dbReference type="Rhea" id="RHEA:54448"/>
        <dbReference type="Rhea" id="RHEA-COMP:10123"/>
        <dbReference type="Rhea" id="RHEA-COMP:13883"/>
        <dbReference type="ChEBI" id="CHEBI:15377"/>
        <dbReference type="ChEBI" id="CHEBI:15378"/>
        <dbReference type="ChEBI" id="CHEBI:59874"/>
        <dbReference type="ChEBI" id="CHEBI:78442"/>
        <dbReference type="ChEBI" id="CHEBI:138191"/>
        <dbReference type="EC" id="3.1.1.29"/>
    </reaction>
</comment>
<keyword evidence="5" id="KW-0812">Transmembrane</keyword>
<name>A0A024VBG4_PLAFA</name>
<sequence>MSSDNKVINNLQYEKYDNIALFVAFLCGLILGLVINYYKSMKKKVIKIKEVCETFDLKYKTDCKMVFCVRTDIKMTKGKICSQCCHACLSVYEKILKRNNKIKDELQQKNSLTYFDVWKKTGQKKIVLKISSLEEMFEIESKAQKENLITSIIVDAGRTQIEPNTETVIAIEPVPDEIVNKITGDLKLL</sequence>
<dbReference type="GO" id="GO:0005829">
    <property type="term" value="C:cytosol"/>
    <property type="evidence" value="ECO:0007669"/>
    <property type="project" value="TreeGrafter"/>
</dbReference>
<reference evidence="6 7" key="2">
    <citation type="submission" date="2013-02" db="EMBL/GenBank/DDBJ databases">
        <title>The Genome Sequence of Plasmodium falciparum Vietnam Oak-Knoll (FVO).</title>
        <authorList>
            <consortium name="The Broad Institute Genome Sequencing Platform"/>
            <consortium name="The Broad Institute Genome Sequencing Center for Infectious Disease"/>
            <person name="Neafsey D."/>
            <person name="Cheeseman I."/>
            <person name="Volkman S."/>
            <person name="Adams J."/>
            <person name="Walker B."/>
            <person name="Young S.K."/>
            <person name="Zeng Q."/>
            <person name="Gargeya S."/>
            <person name="Fitzgerald M."/>
            <person name="Haas B."/>
            <person name="Abouelleil A."/>
            <person name="Alvarado L."/>
            <person name="Arachchi H.M."/>
            <person name="Berlin A.M."/>
            <person name="Chapman S.B."/>
            <person name="Dewar J."/>
            <person name="Goldberg J."/>
            <person name="Griggs A."/>
            <person name="Gujja S."/>
            <person name="Hansen M."/>
            <person name="Howarth C."/>
            <person name="Imamovic A."/>
            <person name="Larimer J."/>
            <person name="McCowan C."/>
            <person name="Murphy C."/>
            <person name="Neiman D."/>
            <person name="Pearson M."/>
            <person name="Priest M."/>
            <person name="Roberts A."/>
            <person name="Saif S."/>
            <person name="Shea T."/>
            <person name="Sisk P."/>
            <person name="Sykes S."/>
            <person name="Wortman J."/>
            <person name="Nusbaum C."/>
            <person name="Birren B."/>
        </authorList>
    </citation>
    <scope>NUCLEOTIDE SEQUENCE [LARGE SCALE GENOMIC DNA]</scope>
    <source>
        <strain evidence="7">Vietnam Oak-Knoll (FVO)</strain>
    </source>
</reference>
<reference evidence="6 7" key="1">
    <citation type="submission" date="2013-02" db="EMBL/GenBank/DDBJ databases">
        <title>The Genome Annotation of Plasmodium falciparum Vietnam Oak-Knoll (FVO).</title>
        <authorList>
            <consortium name="The Broad Institute Genome Sequencing Platform"/>
            <consortium name="The Broad Institute Genome Sequencing Center for Infectious Disease"/>
            <person name="Neafsey D."/>
            <person name="Hoffman S."/>
            <person name="Volkman S."/>
            <person name="Rosenthal P."/>
            <person name="Walker B."/>
            <person name="Young S.K."/>
            <person name="Zeng Q."/>
            <person name="Gargeya S."/>
            <person name="Fitzgerald M."/>
            <person name="Haas B."/>
            <person name="Abouelleil A."/>
            <person name="Allen A.W."/>
            <person name="Alvarado L."/>
            <person name="Arachchi H.M."/>
            <person name="Berlin A.M."/>
            <person name="Chapman S.B."/>
            <person name="Gainer-Dewar J."/>
            <person name="Goldberg J."/>
            <person name="Griggs A."/>
            <person name="Gujja S."/>
            <person name="Hansen M."/>
            <person name="Howarth C."/>
            <person name="Imamovic A."/>
            <person name="Ireland A."/>
            <person name="Larimer J."/>
            <person name="McCowan C."/>
            <person name="Murphy C."/>
            <person name="Pearson M."/>
            <person name="Poon T.W."/>
            <person name="Priest M."/>
            <person name="Roberts A."/>
            <person name="Saif S."/>
            <person name="Shea T."/>
            <person name="Sisk P."/>
            <person name="Sykes S."/>
            <person name="Wortman J."/>
            <person name="Nusbaum C."/>
            <person name="Birren B."/>
        </authorList>
    </citation>
    <scope>NUCLEOTIDE SEQUENCE [LARGE SCALE GENOMIC DNA]</scope>
    <source>
        <strain evidence="7">Vietnam Oak-Knoll (FVO)</strain>
    </source>
</reference>
<keyword evidence="5" id="KW-0472">Membrane</keyword>
<evidence type="ECO:0000256" key="2">
    <source>
        <dbReference type="ARBA" id="ARBA00022801"/>
    </source>
</evidence>
<evidence type="ECO:0000256" key="4">
    <source>
        <dbReference type="ARBA" id="ARBA00048707"/>
    </source>
</evidence>
<dbReference type="Pfam" id="PF01981">
    <property type="entry name" value="PTH2"/>
    <property type="match status" value="1"/>
</dbReference>